<dbReference type="InterPro" id="IPR058245">
    <property type="entry name" value="NreC/VraR/RcsB-like_REC"/>
</dbReference>
<dbReference type="GO" id="GO:0003677">
    <property type="term" value="F:DNA binding"/>
    <property type="evidence" value="ECO:0007669"/>
    <property type="project" value="UniProtKB-KW"/>
</dbReference>
<dbReference type="SUPFAM" id="SSF46894">
    <property type="entry name" value="C-terminal effector domain of the bipartite response regulators"/>
    <property type="match status" value="1"/>
</dbReference>
<dbReference type="CDD" id="cd06170">
    <property type="entry name" value="LuxR_C_like"/>
    <property type="match status" value="1"/>
</dbReference>
<dbReference type="Pfam" id="PF00196">
    <property type="entry name" value="GerE"/>
    <property type="match status" value="1"/>
</dbReference>
<dbReference type="GO" id="GO:0006355">
    <property type="term" value="P:regulation of DNA-templated transcription"/>
    <property type="evidence" value="ECO:0007669"/>
    <property type="project" value="InterPro"/>
</dbReference>
<dbReference type="PROSITE" id="PS50110">
    <property type="entry name" value="RESPONSE_REGULATORY"/>
    <property type="match status" value="1"/>
</dbReference>
<dbReference type="GO" id="GO:0000160">
    <property type="term" value="P:phosphorelay signal transduction system"/>
    <property type="evidence" value="ECO:0007669"/>
    <property type="project" value="InterPro"/>
</dbReference>
<gene>
    <name evidence="8" type="ORF">PFCIRM138_01640</name>
</gene>
<evidence type="ECO:0000256" key="3">
    <source>
        <dbReference type="ARBA" id="ARBA00023125"/>
    </source>
</evidence>
<keyword evidence="4" id="KW-0804">Transcription</keyword>
<accession>A0A0B7P186</accession>
<dbReference type="SMART" id="SM00448">
    <property type="entry name" value="REC"/>
    <property type="match status" value="1"/>
</dbReference>
<dbReference type="PANTHER" id="PTHR43214:SF24">
    <property type="entry name" value="TRANSCRIPTIONAL REGULATORY PROTEIN NARL-RELATED"/>
    <property type="match status" value="1"/>
</dbReference>
<reference evidence="8" key="1">
    <citation type="submission" date="2014-08" db="EMBL/GenBank/DDBJ databases">
        <authorList>
            <person name="Falentin Helene"/>
        </authorList>
    </citation>
    <scope>NUCLEOTIDE SEQUENCE</scope>
</reference>
<protein>
    <submittedName>
        <fullName evidence="8">Two-component response regulator</fullName>
    </submittedName>
</protein>
<keyword evidence="2" id="KW-0805">Transcription regulation</keyword>
<organism evidence="8">
    <name type="scientific">Propionibacterium freudenreichii subsp. freudenreichii</name>
    <dbReference type="NCBI Taxonomy" id="66712"/>
    <lineage>
        <taxon>Bacteria</taxon>
        <taxon>Bacillati</taxon>
        <taxon>Actinomycetota</taxon>
        <taxon>Actinomycetes</taxon>
        <taxon>Propionibacteriales</taxon>
        <taxon>Propionibacteriaceae</taxon>
        <taxon>Propionibacterium</taxon>
    </lineage>
</organism>
<evidence type="ECO:0000256" key="4">
    <source>
        <dbReference type="ARBA" id="ARBA00023163"/>
    </source>
</evidence>
<dbReference type="SUPFAM" id="SSF52172">
    <property type="entry name" value="CheY-like"/>
    <property type="match status" value="1"/>
</dbReference>
<sequence>MIRVLLADDQTLVRTGFEMILGVEDDIEVVGQAADGRQAVSAAARLHPDVVLMDVQMPTMDGIAATREVVAADSARVIVLTTFDRDDYLFDALGAGASGFILKNSDPTELVAAVRAVANGDALLSPSVTLRVIRAMAQGHAPREVTPGADAELARLTDREVEVLRALARGLSNAEIAAELFVSEATVKTHVSNVLSKLGLRDRVQAVAHAYQHGLVS</sequence>
<dbReference type="Pfam" id="PF00072">
    <property type="entry name" value="Response_reg"/>
    <property type="match status" value="1"/>
</dbReference>
<dbReference type="AlphaFoldDB" id="A0A0B7P186"/>
<evidence type="ECO:0000313" key="8">
    <source>
        <dbReference type="EMBL" id="CEP27447.1"/>
    </source>
</evidence>
<evidence type="ECO:0000259" key="6">
    <source>
        <dbReference type="PROSITE" id="PS50043"/>
    </source>
</evidence>
<dbReference type="InterPro" id="IPR011006">
    <property type="entry name" value="CheY-like_superfamily"/>
</dbReference>
<dbReference type="InterPro" id="IPR001789">
    <property type="entry name" value="Sig_transdc_resp-reg_receiver"/>
</dbReference>
<dbReference type="PRINTS" id="PR00038">
    <property type="entry name" value="HTHLUXR"/>
</dbReference>
<proteinExistence type="predicted"/>
<feature type="domain" description="HTH luxR-type" evidence="6">
    <location>
        <begin position="149"/>
        <end position="214"/>
    </location>
</feature>
<dbReference type="EMBL" id="LM676436">
    <property type="protein sequence ID" value="CEP27447.1"/>
    <property type="molecule type" value="Genomic_DNA"/>
</dbReference>
<keyword evidence="3" id="KW-0238">DNA-binding</keyword>
<dbReference type="SMART" id="SM00421">
    <property type="entry name" value="HTH_LUXR"/>
    <property type="match status" value="1"/>
</dbReference>
<dbReference type="InterPro" id="IPR000792">
    <property type="entry name" value="Tscrpt_reg_LuxR_C"/>
</dbReference>
<dbReference type="PROSITE" id="PS00622">
    <property type="entry name" value="HTH_LUXR_1"/>
    <property type="match status" value="1"/>
</dbReference>
<feature type="domain" description="Response regulatory" evidence="7">
    <location>
        <begin position="3"/>
        <end position="118"/>
    </location>
</feature>
<dbReference type="Gene3D" id="3.40.50.2300">
    <property type="match status" value="1"/>
</dbReference>
<keyword evidence="1 5" id="KW-0597">Phosphoprotein</keyword>
<evidence type="ECO:0000256" key="1">
    <source>
        <dbReference type="ARBA" id="ARBA00022553"/>
    </source>
</evidence>
<dbReference type="PROSITE" id="PS50043">
    <property type="entry name" value="HTH_LUXR_2"/>
    <property type="match status" value="1"/>
</dbReference>
<dbReference type="CDD" id="cd17535">
    <property type="entry name" value="REC_NarL-like"/>
    <property type="match status" value="1"/>
</dbReference>
<dbReference type="InterPro" id="IPR016032">
    <property type="entry name" value="Sig_transdc_resp-reg_C-effctor"/>
</dbReference>
<dbReference type="InterPro" id="IPR039420">
    <property type="entry name" value="WalR-like"/>
</dbReference>
<feature type="modified residue" description="4-aspartylphosphate" evidence="5">
    <location>
        <position position="54"/>
    </location>
</feature>
<evidence type="ECO:0000256" key="2">
    <source>
        <dbReference type="ARBA" id="ARBA00023015"/>
    </source>
</evidence>
<evidence type="ECO:0000256" key="5">
    <source>
        <dbReference type="PROSITE-ProRule" id="PRU00169"/>
    </source>
</evidence>
<evidence type="ECO:0000259" key="7">
    <source>
        <dbReference type="PROSITE" id="PS50110"/>
    </source>
</evidence>
<name>A0A0B7P186_PROFF</name>
<dbReference type="PANTHER" id="PTHR43214">
    <property type="entry name" value="TWO-COMPONENT RESPONSE REGULATOR"/>
    <property type="match status" value="1"/>
</dbReference>